<dbReference type="GO" id="GO:0005975">
    <property type="term" value="P:carbohydrate metabolic process"/>
    <property type="evidence" value="ECO:0007669"/>
    <property type="project" value="InterPro"/>
</dbReference>
<dbReference type="AlphaFoldDB" id="A0A0G1UCC1"/>
<evidence type="ECO:0000313" key="2">
    <source>
        <dbReference type="EMBL" id="KKU91767.1"/>
    </source>
</evidence>
<dbReference type="Pfam" id="PF00923">
    <property type="entry name" value="TAL_FSA"/>
    <property type="match status" value="1"/>
</dbReference>
<evidence type="ECO:0000256" key="1">
    <source>
        <dbReference type="ARBA" id="ARBA00023270"/>
    </source>
</evidence>
<dbReference type="Proteomes" id="UP000034956">
    <property type="component" value="Unassembled WGS sequence"/>
</dbReference>
<organism evidence="2 3">
    <name type="scientific">Candidatus Jorgensenbacteria bacterium GW2011_GWA1_48_11</name>
    <dbReference type="NCBI Taxonomy" id="1618660"/>
    <lineage>
        <taxon>Bacteria</taxon>
        <taxon>Candidatus Joergenseniibacteriota</taxon>
    </lineage>
</organism>
<dbReference type="SUPFAM" id="SSF51569">
    <property type="entry name" value="Aldolase"/>
    <property type="match status" value="1"/>
</dbReference>
<protein>
    <submittedName>
        <fullName evidence="2">Putative transaldolase</fullName>
    </submittedName>
</protein>
<sequence>MKKSVKFFLDTANLDDIKGGITLGVFSGVTTNPVIVSKETHNYKDFLIKILDTIPKNWELSAEVKAGNTADMVKQAKLLAVMDKRIRVKLPTNVEGLKAAEQLIEKIPLNMTVVKLPAQAMMCQALAARHKPKDILLSVFCGRINQAGYDWRPILEKISQVDWPGKILAASIKTPFDIAEAVAHGAEIVTAPLDVYQTSLSSKLVQEDVDLFNKPFDGKDFEVR</sequence>
<dbReference type="PATRIC" id="fig|1618660.3.peg.387"/>
<evidence type="ECO:0000313" key="3">
    <source>
        <dbReference type="Proteomes" id="UP000034956"/>
    </source>
</evidence>
<comment type="caution">
    <text evidence="2">The sequence shown here is derived from an EMBL/GenBank/DDBJ whole genome shotgun (WGS) entry which is preliminary data.</text>
</comment>
<dbReference type="EMBL" id="LCPF01000001">
    <property type="protein sequence ID" value="KKU91767.1"/>
    <property type="molecule type" value="Genomic_DNA"/>
</dbReference>
<reference evidence="2 3" key="1">
    <citation type="journal article" date="2015" name="Nature">
        <title>rRNA introns, odd ribosomes, and small enigmatic genomes across a large radiation of phyla.</title>
        <authorList>
            <person name="Brown C.T."/>
            <person name="Hug L.A."/>
            <person name="Thomas B.C."/>
            <person name="Sharon I."/>
            <person name="Castelle C.J."/>
            <person name="Singh A."/>
            <person name="Wilkins M.J."/>
            <person name="Williams K.H."/>
            <person name="Banfield J.F."/>
        </authorList>
    </citation>
    <scope>NUCLEOTIDE SEQUENCE [LARGE SCALE GENOMIC DNA]</scope>
</reference>
<dbReference type="Gene3D" id="3.20.20.70">
    <property type="entry name" value="Aldolase class I"/>
    <property type="match status" value="1"/>
</dbReference>
<accession>A0A0G1UCC1</accession>
<name>A0A0G1UCC1_9BACT</name>
<dbReference type="InterPro" id="IPR001585">
    <property type="entry name" value="TAL/FSA"/>
</dbReference>
<dbReference type="PANTHER" id="PTHR10683:SF40">
    <property type="entry name" value="FRUCTOSE-6-PHOSPHATE ALDOLASE 1-RELATED"/>
    <property type="match status" value="1"/>
</dbReference>
<dbReference type="PANTHER" id="PTHR10683">
    <property type="entry name" value="TRANSALDOLASE"/>
    <property type="match status" value="1"/>
</dbReference>
<dbReference type="InterPro" id="IPR013785">
    <property type="entry name" value="Aldolase_TIM"/>
</dbReference>
<proteinExistence type="predicted"/>
<keyword evidence="1" id="KW-0704">Schiff base</keyword>
<gene>
    <name evidence="2" type="ORF">UY23_C0001G0373</name>
</gene>